<feature type="region of interest" description="Disordered" evidence="1">
    <location>
        <begin position="48"/>
        <end position="84"/>
    </location>
</feature>
<evidence type="ECO:0000313" key="4">
    <source>
        <dbReference type="Proteomes" id="UP000663860"/>
    </source>
</evidence>
<dbReference type="PANTHER" id="PTHR44329">
    <property type="entry name" value="SERINE/THREONINE-PROTEIN KINASE TNNI3K-RELATED"/>
    <property type="match status" value="1"/>
</dbReference>
<comment type="caution">
    <text evidence="3">The sequence shown here is derived from an EMBL/GenBank/DDBJ whole genome shotgun (WGS) entry which is preliminary data.</text>
</comment>
<sequence>MPPLPDVTLETIILHQASTTAALNRISSSDELNSNISNRQDMDLGSLTVNSSEEDEPPTLTEDPIPQLTTCPTPSISTGERDPPVIFRKTSTTTTTNIGISNLPQVEVRYQNPETTNNISNDDNTSILGTFLGCFKPIFSAVNRFSENIKYNKDTIRTSLVKPNDDWEISVDNIMNDLELIGSGIEGSVFHGKLHGQDVAWKRVKTKEETNIKHLKKLNHINVIKFRGIAIASPLYYIVMEYCAYGSLYDVLKRRRDKGSCTKPTQVLDWSRQIANGVDYLHSNKIVHRDLKSPNILFSDQHTLKISDFGTSKELVHRRSQIMSFSGTSAWMAPEVIRQELCSEKIDVWSFGIVVWEILTCAVPYNNIDPTAVMWGVGKGSLTLPVPTSAPEGFKLLMTKCWNQQSSDRPSFSEIIKHLDISEPNIVLFEEEQKYAELTRVWSIEINEHLSQFPSIDISSTLRMTNDELMKKRQEELQHIIDIRTHYQKRVQQVDTLYMDLKSLMMQVEKRERIIKEKERTLNINVKKRTTNPISEARKKSLELIKIATSNLNDPIHLLSYNKKRHVNKINNGSSNSSDNTSNPIPIIPSLITKNNQRRKKNSGHNRTNSKENAISTREESTNNIPIPSISADIDSKLNANNRELNAKNLRLNLENQVDSSRLSTEFSIPPRKSSSSEPEEFDKNYHHTFPRTRRRRHTSLNNNNEIDHHSSTNNLRKHSKTVTFHLSSLSTINDRKFQRKISKHNSYTSSEEGEVEEVHSDSYILDDEKYRAKHSQLNGNYSSESEIYNEKNNQLSVKNDGVFSDEGGHISDDRHE</sequence>
<proteinExistence type="predicted"/>
<feature type="region of interest" description="Disordered" evidence="1">
    <location>
        <begin position="569"/>
        <end position="628"/>
    </location>
</feature>
<feature type="region of interest" description="Disordered" evidence="1">
    <location>
        <begin position="780"/>
        <end position="817"/>
    </location>
</feature>
<organism evidence="3 4">
    <name type="scientific">Adineta steineri</name>
    <dbReference type="NCBI Taxonomy" id="433720"/>
    <lineage>
        <taxon>Eukaryota</taxon>
        <taxon>Metazoa</taxon>
        <taxon>Spiralia</taxon>
        <taxon>Gnathifera</taxon>
        <taxon>Rotifera</taxon>
        <taxon>Eurotatoria</taxon>
        <taxon>Bdelloidea</taxon>
        <taxon>Adinetida</taxon>
        <taxon>Adinetidae</taxon>
        <taxon>Adineta</taxon>
    </lineage>
</organism>
<accession>A0A814EKT3</accession>
<feature type="compositionally biased region" description="Polar residues" evidence="1">
    <location>
        <begin position="67"/>
        <end position="78"/>
    </location>
</feature>
<dbReference type="GO" id="GO:0004674">
    <property type="term" value="F:protein serine/threonine kinase activity"/>
    <property type="evidence" value="ECO:0007669"/>
    <property type="project" value="TreeGrafter"/>
</dbReference>
<name>A0A814EKT3_9BILA</name>
<feature type="compositionally biased region" description="Low complexity" evidence="1">
    <location>
        <begin position="668"/>
        <end position="677"/>
    </location>
</feature>
<gene>
    <name evidence="3" type="ORF">IZO911_LOCUS16016</name>
</gene>
<dbReference type="InterPro" id="IPR000719">
    <property type="entry name" value="Prot_kinase_dom"/>
</dbReference>
<dbReference type="InterPro" id="IPR001245">
    <property type="entry name" value="Ser-Thr/Tyr_kinase_cat_dom"/>
</dbReference>
<dbReference type="Proteomes" id="UP000663860">
    <property type="component" value="Unassembled WGS sequence"/>
</dbReference>
<feature type="domain" description="Protein kinase" evidence="2">
    <location>
        <begin position="175"/>
        <end position="421"/>
    </location>
</feature>
<feature type="compositionally biased region" description="Polar residues" evidence="1">
    <location>
        <begin position="605"/>
        <end position="616"/>
    </location>
</feature>
<dbReference type="InterPro" id="IPR051681">
    <property type="entry name" value="Ser/Thr_Kinases-Pseudokinases"/>
</dbReference>
<evidence type="ECO:0000313" key="3">
    <source>
        <dbReference type="EMBL" id="CAF0970528.1"/>
    </source>
</evidence>
<dbReference type="PROSITE" id="PS00108">
    <property type="entry name" value="PROTEIN_KINASE_ST"/>
    <property type="match status" value="1"/>
</dbReference>
<dbReference type="SMART" id="SM00220">
    <property type="entry name" value="S_TKc"/>
    <property type="match status" value="1"/>
</dbReference>
<dbReference type="EMBL" id="CAJNOE010000141">
    <property type="protein sequence ID" value="CAF0970528.1"/>
    <property type="molecule type" value="Genomic_DNA"/>
</dbReference>
<dbReference type="Gene3D" id="3.30.200.20">
    <property type="entry name" value="Phosphorylase Kinase, domain 1"/>
    <property type="match status" value="1"/>
</dbReference>
<dbReference type="Pfam" id="PF07714">
    <property type="entry name" value="PK_Tyr_Ser-Thr"/>
    <property type="match status" value="1"/>
</dbReference>
<reference evidence="3" key="1">
    <citation type="submission" date="2021-02" db="EMBL/GenBank/DDBJ databases">
        <authorList>
            <person name="Nowell W R."/>
        </authorList>
    </citation>
    <scope>NUCLEOTIDE SEQUENCE</scope>
</reference>
<feature type="region of interest" description="Disordered" evidence="1">
    <location>
        <begin position="660"/>
        <end position="684"/>
    </location>
</feature>
<dbReference type="GO" id="GO:0005737">
    <property type="term" value="C:cytoplasm"/>
    <property type="evidence" value="ECO:0007669"/>
    <property type="project" value="TreeGrafter"/>
</dbReference>
<dbReference type="PANTHER" id="PTHR44329:SF304">
    <property type="entry name" value="MITOGEN-ACTIVATED PROTEIN KINASE KINASE KINASE 13-LIKE ISOFORM X1"/>
    <property type="match status" value="1"/>
</dbReference>
<protein>
    <recommendedName>
        <fullName evidence="2">Protein kinase domain-containing protein</fullName>
    </recommendedName>
</protein>
<dbReference type="InterPro" id="IPR011009">
    <property type="entry name" value="Kinase-like_dom_sf"/>
</dbReference>
<feature type="compositionally biased region" description="Polar residues" evidence="1">
    <location>
        <begin position="780"/>
        <end position="798"/>
    </location>
</feature>
<dbReference type="PROSITE" id="PS50011">
    <property type="entry name" value="PROTEIN_KINASE_DOM"/>
    <property type="match status" value="1"/>
</dbReference>
<feature type="compositionally biased region" description="Basic and acidic residues" evidence="1">
    <location>
        <begin position="807"/>
        <end position="817"/>
    </location>
</feature>
<dbReference type="GO" id="GO:0005524">
    <property type="term" value="F:ATP binding"/>
    <property type="evidence" value="ECO:0007669"/>
    <property type="project" value="InterPro"/>
</dbReference>
<feature type="compositionally biased region" description="Low complexity" evidence="1">
    <location>
        <begin position="569"/>
        <end position="592"/>
    </location>
</feature>
<dbReference type="PRINTS" id="PR00109">
    <property type="entry name" value="TYRKINASE"/>
</dbReference>
<dbReference type="Gene3D" id="1.10.510.10">
    <property type="entry name" value="Transferase(Phosphotransferase) domain 1"/>
    <property type="match status" value="1"/>
</dbReference>
<dbReference type="InterPro" id="IPR008271">
    <property type="entry name" value="Ser/Thr_kinase_AS"/>
</dbReference>
<evidence type="ECO:0000256" key="1">
    <source>
        <dbReference type="SAM" id="MobiDB-lite"/>
    </source>
</evidence>
<dbReference type="AlphaFoldDB" id="A0A814EKT3"/>
<evidence type="ECO:0000259" key="2">
    <source>
        <dbReference type="PROSITE" id="PS50011"/>
    </source>
</evidence>
<dbReference type="SUPFAM" id="SSF56112">
    <property type="entry name" value="Protein kinase-like (PK-like)"/>
    <property type="match status" value="1"/>
</dbReference>